<keyword evidence="1" id="KW-0596">Phosphopantetheine</keyword>
<feature type="non-terminal residue" evidence="4">
    <location>
        <position position="1"/>
    </location>
</feature>
<name>A0ABR5IXN3_9ACTN</name>
<dbReference type="SUPFAM" id="SSF47336">
    <property type="entry name" value="ACP-like"/>
    <property type="match status" value="1"/>
</dbReference>
<sequence length="120" mass="13498">RRLPAYMIPALFVERPSLPLTVNGKLDRAALLARAGEDAPVQVNTASPRDHIELTLYQIWQRLLLRSRIGIRDSFFDIGGSSISAIKMAHAIEEEFGEALPLRDIMLHPTIEELGGRLRR</sequence>
<dbReference type="PROSITE" id="PS00012">
    <property type="entry name" value="PHOSPHOPANTETHEINE"/>
    <property type="match status" value="1"/>
</dbReference>
<proteinExistence type="predicted"/>
<dbReference type="PANTHER" id="PTHR44845:SF6">
    <property type="entry name" value="BETA-ALANINE-ACTIVATING ENZYME"/>
    <property type="match status" value="1"/>
</dbReference>
<protein>
    <recommendedName>
        <fullName evidence="3">Carrier domain-containing protein</fullName>
    </recommendedName>
</protein>
<dbReference type="InterPro" id="IPR036736">
    <property type="entry name" value="ACP-like_sf"/>
</dbReference>
<evidence type="ECO:0000256" key="2">
    <source>
        <dbReference type="ARBA" id="ARBA00022553"/>
    </source>
</evidence>
<dbReference type="Gene3D" id="3.30.300.30">
    <property type="match status" value="1"/>
</dbReference>
<dbReference type="InterPro" id="IPR009081">
    <property type="entry name" value="PP-bd_ACP"/>
</dbReference>
<evidence type="ECO:0000259" key="3">
    <source>
        <dbReference type="PROSITE" id="PS50075"/>
    </source>
</evidence>
<dbReference type="Gene3D" id="1.10.1200.10">
    <property type="entry name" value="ACP-like"/>
    <property type="match status" value="1"/>
</dbReference>
<gene>
    <name evidence="4" type="ORF">ADK38_34055</name>
</gene>
<comment type="caution">
    <text evidence="4">The sequence shown here is derived from an EMBL/GenBank/DDBJ whole genome shotgun (WGS) entry which is preliminary data.</text>
</comment>
<evidence type="ECO:0000313" key="5">
    <source>
        <dbReference type="Proteomes" id="UP000037020"/>
    </source>
</evidence>
<dbReference type="PANTHER" id="PTHR44845">
    <property type="entry name" value="CARRIER DOMAIN-CONTAINING PROTEIN"/>
    <property type="match status" value="1"/>
</dbReference>
<reference evidence="4 5" key="1">
    <citation type="submission" date="2015-07" db="EMBL/GenBank/DDBJ databases">
        <authorList>
            <person name="Ju K.-S."/>
            <person name="Doroghazi J.R."/>
            <person name="Metcalf W.W."/>
        </authorList>
    </citation>
    <scope>NUCLEOTIDE SEQUENCE [LARGE SCALE GENOMIC DNA]</scope>
    <source>
        <strain evidence="4 5">NRRL B-3589</strain>
    </source>
</reference>
<keyword evidence="5" id="KW-1185">Reference proteome</keyword>
<keyword evidence="2" id="KW-0597">Phosphoprotein</keyword>
<accession>A0ABR5IXN3</accession>
<dbReference type="InterPro" id="IPR045851">
    <property type="entry name" value="AMP-bd_C_sf"/>
</dbReference>
<feature type="non-terminal residue" evidence="4">
    <location>
        <position position="120"/>
    </location>
</feature>
<dbReference type="Pfam" id="PF00550">
    <property type="entry name" value="PP-binding"/>
    <property type="match status" value="1"/>
</dbReference>
<organism evidence="4 5">
    <name type="scientific">Streptomyces varsoviensis</name>
    <dbReference type="NCBI Taxonomy" id="67373"/>
    <lineage>
        <taxon>Bacteria</taxon>
        <taxon>Bacillati</taxon>
        <taxon>Actinomycetota</taxon>
        <taxon>Actinomycetes</taxon>
        <taxon>Kitasatosporales</taxon>
        <taxon>Streptomycetaceae</taxon>
        <taxon>Streptomyces</taxon>
    </lineage>
</organism>
<dbReference type="Proteomes" id="UP000037020">
    <property type="component" value="Unassembled WGS sequence"/>
</dbReference>
<dbReference type="EMBL" id="LGUT01003133">
    <property type="protein sequence ID" value="KOG85906.1"/>
    <property type="molecule type" value="Genomic_DNA"/>
</dbReference>
<feature type="domain" description="Carrier" evidence="3">
    <location>
        <begin position="47"/>
        <end position="120"/>
    </location>
</feature>
<dbReference type="PROSITE" id="PS50075">
    <property type="entry name" value="CARRIER"/>
    <property type="match status" value="1"/>
</dbReference>
<evidence type="ECO:0000256" key="1">
    <source>
        <dbReference type="ARBA" id="ARBA00022450"/>
    </source>
</evidence>
<dbReference type="InterPro" id="IPR006162">
    <property type="entry name" value="Ppantetheine_attach_site"/>
</dbReference>
<dbReference type="SUPFAM" id="SSF56801">
    <property type="entry name" value="Acetyl-CoA synthetase-like"/>
    <property type="match status" value="1"/>
</dbReference>
<evidence type="ECO:0000313" key="4">
    <source>
        <dbReference type="EMBL" id="KOG85906.1"/>
    </source>
</evidence>